<keyword evidence="16" id="KW-0812">Transmembrane</keyword>
<dbReference type="InterPro" id="IPR029062">
    <property type="entry name" value="Class_I_gatase-like"/>
</dbReference>
<dbReference type="Proteomes" id="UP000289257">
    <property type="component" value="Unassembled WGS sequence"/>
</dbReference>
<evidence type="ECO:0000256" key="15">
    <source>
        <dbReference type="ARBA" id="ARBA00083191"/>
    </source>
</evidence>
<keyword evidence="16" id="KW-0472">Membrane</keyword>
<evidence type="ECO:0000256" key="14">
    <source>
        <dbReference type="ARBA" id="ARBA00079941"/>
    </source>
</evidence>
<dbReference type="Gene3D" id="3.40.50.300">
    <property type="entry name" value="P-loop containing nucleotide triphosphate hydrolases"/>
    <property type="match status" value="1"/>
</dbReference>
<evidence type="ECO:0000256" key="5">
    <source>
        <dbReference type="ARBA" id="ARBA00022723"/>
    </source>
</evidence>
<keyword evidence="9" id="KW-0315">Glutamine amidotransferase</keyword>
<dbReference type="PANTHER" id="PTHR11550">
    <property type="entry name" value="CTP SYNTHASE"/>
    <property type="match status" value="1"/>
</dbReference>
<dbReference type="NCBIfam" id="TIGR00337">
    <property type="entry name" value="PyrG"/>
    <property type="match status" value="1"/>
</dbReference>
<dbReference type="EMBL" id="SCKX01000001">
    <property type="protein sequence ID" value="RWZ78415.1"/>
    <property type="molecule type" value="Genomic_DNA"/>
</dbReference>
<keyword evidence="16" id="KW-1133">Transmembrane helix</keyword>
<feature type="transmembrane region" description="Helical" evidence="16">
    <location>
        <begin position="12"/>
        <end position="36"/>
    </location>
</feature>
<keyword evidence="10" id="KW-0665">Pyrimidine biosynthesis</keyword>
<dbReference type="Gene3D" id="3.40.50.880">
    <property type="match status" value="1"/>
</dbReference>
<evidence type="ECO:0000256" key="4">
    <source>
        <dbReference type="ARBA" id="ARBA00022598"/>
    </source>
</evidence>
<evidence type="ECO:0000313" key="19">
    <source>
        <dbReference type="EMBL" id="RWZ78415.1"/>
    </source>
</evidence>
<dbReference type="InterPro" id="IPR027417">
    <property type="entry name" value="P-loop_NTPase"/>
</dbReference>
<keyword evidence="7" id="KW-0067">ATP-binding</keyword>
<evidence type="ECO:0000256" key="12">
    <source>
        <dbReference type="ARBA" id="ARBA00070745"/>
    </source>
</evidence>
<dbReference type="UniPathway" id="UPA00159">
    <property type="reaction ID" value="UER00277"/>
</dbReference>
<evidence type="ECO:0000256" key="3">
    <source>
        <dbReference type="ARBA" id="ARBA00012291"/>
    </source>
</evidence>
<dbReference type="InterPro" id="IPR017456">
    <property type="entry name" value="CTP_synthase_N"/>
</dbReference>
<dbReference type="GO" id="GO:0097268">
    <property type="term" value="C:cytoophidium"/>
    <property type="evidence" value="ECO:0007669"/>
    <property type="project" value="UniProtKB-ARBA"/>
</dbReference>
<dbReference type="GO" id="GO:0042802">
    <property type="term" value="F:identical protein binding"/>
    <property type="evidence" value="ECO:0007669"/>
    <property type="project" value="TreeGrafter"/>
</dbReference>
<keyword evidence="8" id="KW-0460">Magnesium</keyword>
<keyword evidence="4 19" id="KW-0436">Ligase</keyword>
<dbReference type="GO" id="GO:0046872">
    <property type="term" value="F:metal ion binding"/>
    <property type="evidence" value="ECO:0007669"/>
    <property type="project" value="UniProtKB-KW"/>
</dbReference>
<dbReference type="NCBIfam" id="NF003792">
    <property type="entry name" value="PRK05380.1"/>
    <property type="match status" value="1"/>
</dbReference>
<dbReference type="GO" id="GO:0019856">
    <property type="term" value="P:pyrimidine nucleobase biosynthetic process"/>
    <property type="evidence" value="ECO:0007669"/>
    <property type="project" value="TreeGrafter"/>
</dbReference>
<evidence type="ECO:0000259" key="17">
    <source>
        <dbReference type="Pfam" id="PF00117"/>
    </source>
</evidence>
<reference evidence="19" key="1">
    <citation type="submission" date="2019-01" db="EMBL/GenBank/DDBJ databases">
        <title>Genomic signatures and co-occurrence patterns of the ultra-small Saccharimodia (Patescibacteria phylum) suggest a symbiotic lifestyle.</title>
        <authorList>
            <person name="Lemos L."/>
            <person name="Medeiros J."/>
            <person name="Andreote F."/>
            <person name="Fernandes G."/>
            <person name="Varani A."/>
            <person name="Oliveira G."/>
            <person name="Pylro V."/>
        </authorList>
    </citation>
    <scope>NUCLEOTIDE SEQUENCE [LARGE SCALE GENOMIC DNA]</scope>
    <source>
        <strain evidence="19">AMD02</strain>
    </source>
</reference>
<name>A0A4Q0AGX1_9BACT</name>
<dbReference type="GO" id="GO:0005829">
    <property type="term" value="C:cytosol"/>
    <property type="evidence" value="ECO:0007669"/>
    <property type="project" value="TreeGrafter"/>
</dbReference>
<comment type="similarity">
    <text evidence="2">Belongs to the CTP synthase family.</text>
</comment>
<evidence type="ECO:0000256" key="7">
    <source>
        <dbReference type="ARBA" id="ARBA00022840"/>
    </source>
</evidence>
<keyword evidence="5" id="KW-0479">Metal-binding</keyword>
<dbReference type="Pfam" id="PF06418">
    <property type="entry name" value="CTP_synth_N"/>
    <property type="match status" value="1"/>
</dbReference>
<dbReference type="CDD" id="cd01746">
    <property type="entry name" value="GATase1_CTP_Synthase"/>
    <property type="match status" value="1"/>
</dbReference>
<evidence type="ECO:0000256" key="2">
    <source>
        <dbReference type="ARBA" id="ARBA00007533"/>
    </source>
</evidence>
<dbReference type="SUPFAM" id="SSF52540">
    <property type="entry name" value="P-loop containing nucleoside triphosphate hydrolases"/>
    <property type="match status" value="1"/>
</dbReference>
<comment type="pathway">
    <text evidence="1">Pyrimidine metabolism; CTP biosynthesis via de novo pathway; CTP from UDP: step 2/2.</text>
</comment>
<organism evidence="19 20">
    <name type="scientific">Candidatus Microsaccharimonas sossegonensis</name>
    <dbReference type="NCBI Taxonomy" id="2506948"/>
    <lineage>
        <taxon>Bacteria</taxon>
        <taxon>Candidatus Saccharimonadota</taxon>
        <taxon>Candidatus Saccharimonadia</taxon>
        <taxon>Candidatus Saccharimonadales</taxon>
        <taxon>Candidatus Saccharimonadaceae</taxon>
        <taxon>Candidatus Microsaccharimonas</taxon>
    </lineage>
</organism>
<evidence type="ECO:0000256" key="11">
    <source>
        <dbReference type="ARBA" id="ARBA00047781"/>
    </source>
</evidence>
<gene>
    <name evidence="19" type="ORF">EOT05_01490</name>
</gene>
<dbReference type="InterPro" id="IPR017926">
    <property type="entry name" value="GATASE"/>
</dbReference>
<comment type="caution">
    <text evidence="19">The sequence shown here is derived from an EMBL/GenBank/DDBJ whole genome shotgun (WGS) entry which is preliminary data.</text>
</comment>
<dbReference type="GO" id="GO:0044210">
    <property type="term" value="P:'de novo' CTP biosynthetic process"/>
    <property type="evidence" value="ECO:0007669"/>
    <property type="project" value="UniProtKB-UniPathway"/>
</dbReference>
<comment type="catalytic activity">
    <reaction evidence="11">
        <text>UTP + L-glutamine + ATP + H2O = CTP + L-glutamate + ADP + phosphate + 2 H(+)</text>
        <dbReference type="Rhea" id="RHEA:26426"/>
        <dbReference type="ChEBI" id="CHEBI:15377"/>
        <dbReference type="ChEBI" id="CHEBI:15378"/>
        <dbReference type="ChEBI" id="CHEBI:29985"/>
        <dbReference type="ChEBI" id="CHEBI:30616"/>
        <dbReference type="ChEBI" id="CHEBI:37563"/>
        <dbReference type="ChEBI" id="CHEBI:43474"/>
        <dbReference type="ChEBI" id="CHEBI:46398"/>
        <dbReference type="ChEBI" id="CHEBI:58359"/>
        <dbReference type="ChEBI" id="CHEBI:456216"/>
        <dbReference type="EC" id="6.3.4.2"/>
    </reaction>
</comment>
<evidence type="ECO:0000256" key="1">
    <source>
        <dbReference type="ARBA" id="ARBA00005171"/>
    </source>
</evidence>
<dbReference type="FunFam" id="3.40.50.300:FF:000009">
    <property type="entry name" value="CTP synthase"/>
    <property type="match status" value="1"/>
</dbReference>
<dbReference type="Pfam" id="PF00117">
    <property type="entry name" value="GATase"/>
    <property type="match status" value="1"/>
</dbReference>
<evidence type="ECO:0000256" key="8">
    <source>
        <dbReference type="ARBA" id="ARBA00022842"/>
    </source>
</evidence>
<dbReference type="AlphaFoldDB" id="A0A4Q0AGX1"/>
<keyword evidence="20" id="KW-1185">Reference proteome</keyword>
<dbReference type="PROSITE" id="PS51273">
    <property type="entry name" value="GATASE_TYPE_1"/>
    <property type="match status" value="1"/>
</dbReference>
<dbReference type="EC" id="6.3.4.2" evidence="3"/>
<feature type="domain" description="CTP synthase N-terminal" evidence="18">
    <location>
        <begin position="11"/>
        <end position="267"/>
    </location>
</feature>
<keyword evidence="6" id="KW-0547">Nucleotide-binding</keyword>
<feature type="domain" description="Glutamine amidotransferase" evidence="17">
    <location>
        <begin position="310"/>
        <end position="527"/>
    </location>
</feature>
<dbReference type="SUPFAM" id="SSF52317">
    <property type="entry name" value="Class I glutamine amidotransferase-like"/>
    <property type="match status" value="1"/>
</dbReference>
<accession>A0A4Q0AGX1</accession>
<evidence type="ECO:0000256" key="13">
    <source>
        <dbReference type="ARBA" id="ARBA00075170"/>
    </source>
</evidence>
<evidence type="ECO:0000256" key="10">
    <source>
        <dbReference type="ARBA" id="ARBA00022975"/>
    </source>
</evidence>
<evidence type="ECO:0000313" key="20">
    <source>
        <dbReference type="Proteomes" id="UP000289257"/>
    </source>
</evidence>
<dbReference type="GO" id="GO:0003883">
    <property type="term" value="F:CTP synthase activity"/>
    <property type="evidence" value="ECO:0007669"/>
    <property type="project" value="UniProtKB-EC"/>
</dbReference>
<sequence length="532" mass="57565">MEVKTNVGKQKYIFVTGGVLSGVGKGITAASIGAILQAKGTKVSIQKCDPYLNVDAGLLNPKEHGECFVTKDGAETDLDLGHYERFLDLELTQKNATLSGALLSQLITDERAGKFHGQTIQLVPHLTGAIKDAIQLASEGSEVHIVEVGGTVGDYEGLSYVEAIREFASRVGRENCLYVHVVYVPFIQTSKEFKSKPAQNALNDLRGFGIVPDCVVVRTDDPAPVSIAMKIAAFSGVREDAVILLSNAKTVYEIPLTIDASGINAVLERFTGNTKKADLSKWRNIADAQAASFSQKVRIGMVAKYLDNEDTYLSVIEALKAAAWQEKVDLELVWINAEEAEVTDFERMDGLLVPGGFGGRGIEGKIRAATYALEMQKPYLGLCLGLQIAVIAAARKAGLKDANSTEFDPETKHDVVYIMEGQAGKESTGGTLRLGDYTAELIKGSQAAKAYGATEIIERHRHRYEVNQKYLQAIEKGGLTISGLSPDGKLVEYVEAKGNPFFVATQAHPEFKSRPYRPHPLFVGLIKAAAGQ</sequence>
<evidence type="ECO:0000256" key="9">
    <source>
        <dbReference type="ARBA" id="ARBA00022962"/>
    </source>
</evidence>
<dbReference type="GO" id="GO:0005524">
    <property type="term" value="F:ATP binding"/>
    <property type="evidence" value="ECO:0007669"/>
    <property type="project" value="UniProtKB-KW"/>
</dbReference>
<dbReference type="InterPro" id="IPR033828">
    <property type="entry name" value="GATase1_CTP_Synthase"/>
</dbReference>
<evidence type="ECO:0000259" key="18">
    <source>
        <dbReference type="Pfam" id="PF06418"/>
    </source>
</evidence>
<proteinExistence type="inferred from homology"/>
<evidence type="ECO:0000256" key="16">
    <source>
        <dbReference type="SAM" id="Phobius"/>
    </source>
</evidence>
<evidence type="ECO:0000256" key="6">
    <source>
        <dbReference type="ARBA" id="ARBA00022741"/>
    </source>
</evidence>
<dbReference type="FunFam" id="3.40.50.880:FF:000002">
    <property type="entry name" value="CTP synthase"/>
    <property type="match status" value="1"/>
</dbReference>
<protein>
    <recommendedName>
        <fullName evidence="12">CTP synthase</fullName>
        <ecNumber evidence="3">6.3.4.2</ecNumber>
    </recommendedName>
    <alternativeName>
        <fullName evidence="14">Cytidine 5'-triphosphate synthase</fullName>
    </alternativeName>
    <alternativeName>
        <fullName evidence="15">Cytidine triphosphate synthetase</fullName>
    </alternativeName>
    <alternativeName>
        <fullName evidence="13">UTP--ammonia ligase</fullName>
    </alternativeName>
</protein>
<dbReference type="PANTHER" id="PTHR11550:SF0">
    <property type="entry name" value="CTP SYNTHASE-RELATED"/>
    <property type="match status" value="1"/>
</dbReference>
<dbReference type="InterPro" id="IPR004468">
    <property type="entry name" value="CTP_synthase"/>
</dbReference>